<dbReference type="Proteomes" id="UP000198741">
    <property type="component" value="Chromosome I"/>
</dbReference>
<protein>
    <submittedName>
        <fullName evidence="3">Uncharacterized protein</fullName>
    </submittedName>
</protein>
<keyword evidence="2" id="KW-0472">Membrane</keyword>
<accession>A0A1H0T4A4</accession>
<dbReference type="EMBL" id="LT629710">
    <property type="protein sequence ID" value="SDP48580.1"/>
    <property type="molecule type" value="Genomic_DNA"/>
</dbReference>
<evidence type="ECO:0000256" key="2">
    <source>
        <dbReference type="SAM" id="Phobius"/>
    </source>
</evidence>
<keyword evidence="2" id="KW-1133">Transmembrane helix</keyword>
<dbReference type="RefSeq" id="WP_157695619.1">
    <property type="nucleotide sequence ID" value="NZ_LT629710.1"/>
</dbReference>
<dbReference type="AlphaFoldDB" id="A0A1H0T4A4"/>
<feature type="transmembrane region" description="Helical" evidence="2">
    <location>
        <begin position="50"/>
        <end position="73"/>
    </location>
</feature>
<evidence type="ECO:0000256" key="1">
    <source>
        <dbReference type="SAM" id="MobiDB-lite"/>
    </source>
</evidence>
<evidence type="ECO:0000313" key="4">
    <source>
        <dbReference type="Proteomes" id="UP000198741"/>
    </source>
</evidence>
<keyword evidence="4" id="KW-1185">Reference proteome</keyword>
<proteinExistence type="predicted"/>
<dbReference type="STRING" id="1090615.SAMN04515671_4448"/>
<keyword evidence="2" id="KW-0812">Transmembrane</keyword>
<reference evidence="3 4" key="1">
    <citation type="submission" date="2016-10" db="EMBL/GenBank/DDBJ databases">
        <authorList>
            <person name="de Groot N.N."/>
        </authorList>
    </citation>
    <scope>NUCLEOTIDE SEQUENCE [LARGE SCALE GENOMIC DNA]</scope>
    <source>
        <strain evidence="4">P4-7,KCTC 19426,CECT 7604</strain>
    </source>
</reference>
<name>A0A1H0T4A4_9ACTN</name>
<evidence type="ECO:0000313" key="3">
    <source>
        <dbReference type="EMBL" id="SDP48580.1"/>
    </source>
</evidence>
<sequence length="269" mass="27411">MGQPHDPYRPQPGQPGYQPGHVAMNAPVPPDRGSPYASSAAPAPSPRKPWGATLVGLVIGLVIAVAVGGILLATKKMHFGTSAAASVDTRAIALPGSLAGYQDLVAANKAKLDQSSTTAGRKATVLASQQANQAKVKSLTVASYEAAYGTTAVDVRSYADAGLEKTATVIAVRAGSPGLTLGPVTDPAYLGLAVNQQEIKTFDQISCRVVHPETTTAGHPIDPGNSLTAACQRSDGALTVQVFSSGFDGAEGQQQMIALTNAAWAAVQG</sequence>
<dbReference type="OrthoDB" id="5196340at2"/>
<organism evidence="3 4">
    <name type="scientific">Nakamurella panacisegetis</name>
    <dbReference type="NCBI Taxonomy" id="1090615"/>
    <lineage>
        <taxon>Bacteria</taxon>
        <taxon>Bacillati</taxon>
        <taxon>Actinomycetota</taxon>
        <taxon>Actinomycetes</taxon>
        <taxon>Nakamurellales</taxon>
        <taxon>Nakamurellaceae</taxon>
        <taxon>Nakamurella</taxon>
    </lineage>
</organism>
<feature type="region of interest" description="Disordered" evidence="1">
    <location>
        <begin position="1"/>
        <end position="45"/>
    </location>
</feature>
<gene>
    <name evidence="3" type="ORF">SAMN04515671_4448</name>
</gene>